<dbReference type="Pfam" id="PF13519">
    <property type="entry name" value="VWA_2"/>
    <property type="match status" value="1"/>
</dbReference>
<protein>
    <recommendedName>
        <fullName evidence="2">VWFA domain-containing protein</fullName>
    </recommendedName>
</protein>
<feature type="transmembrane region" description="Helical" evidence="1">
    <location>
        <begin position="38"/>
        <end position="60"/>
    </location>
</feature>
<gene>
    <name evidence="3" type="ORF">A6M13_09450</name>
</gene>
<dbReference type="STRING" id="33978.A6M13_09450"/>
<evidence type="ECO:0000313" key="4">
    <source>
        <dbReference type="Proteomes" id="UP000093199"/>
    </source>
</evidence>
<dbReference type="PANTHER" id="PTHR37947">
    <property type="entry name" value="BLL2462 PROTEIN"/>
    <property type="match status" value="1"/>
</dbReference>
<dbReference type="SUPFAM" id="SSF53300">
    <property type="entry name" value="vWA-like"/>
    <property type="match status" value="2"/>
</dbReference>
<dbReference type="InterPro" id="IPR029062">
    <property type="entry name" value="Class_I_gatase-like"/>
</dbReference>
<dbReference type="PROSITE" id="PS50234">
    <property type="entry name" value="VWFA"/>
    <property type="match status" value="1"/>
</dbReference>
<dbReference type="PANTHER" id="PTHR37947:SF2">
    <property type="entry name" value="VON WILLEBRAND FACTOR TYPE A"/>
    <property type="match status" value="1"/>
</dbReference>
<evidence type="ECO:0000259" key="2">
    <source>
        <dbReference type="PROSITE" id="PS50234"/>
    </source>
</evidence>
<dbReference type="CDD" id="cd00198">
    <property type="entry name" value="vWFA"/>
    <property type="match status" value="1"/>
</dbReference>
<dbReference type="InterPro" id="IPR002035">
    <property type="entry name" value="VWF_A"/>
</dbReference>
<keyword evidence="4" id="KW-1185">Reference proteome</keyword>
<keyword evidence="1" id="KW-1133">Transmembrane helix</keyword>
<dbReference type="SMART" id="SM00327">
    <property type="entry name" value="VWA"/>
    <property type="match status" value="2"/>
</dbReference>
<dbReference type="Pfam" id="PF00092">
    <property type="entry name" value="VWA"/>
    <property type="match status" value="1"/>
</dbReference>
<sequence>MDFQLHEPIWLLLLIPLALYAGWQWLKKRTSWTGVLKMAAVMRSITIMLCVLALSAPYILVQNDEEHIIFLVDRSASIASLEHEVEQQLAVAVDTQQAHQQTTVYSFAQTLQTDQRLQAGEALQPLAMIENREGTNIEQALRFAVAAQPENQAARIVLVSDGLETTGIAQQAMSTLQMSDMQLDVYPLTRQIQQDVALQQLMMPQYAVVGEQLKTTVNIYASQDQQITLQFIENDTEIATQQVDVVAGYNEFSYELMAQQQGLVRYTARVVAEQDTVLNNNELVSVTEVGDTPQILVVEHEQTSSLSTLLQQSGVIVKTLAASALPQQLASYLQYDAIIFDNVPGYVVGEQKMALIQQAVEKFAVGFAMIGGERSFGLGGYYDTPIEDIIPVDLDVTGDHQLPSIALMLVLDRSGSMMDGKLVLAKEAAARSVELLRDEDAFGFIAFDDRPWDIIPLSPLADKQQAMDKILSIGVGGGTEIYSSLALAYSQLALDDAQRKHIILLTDGQAATNNSYDALMAQEEHEGITLSTVAIGADADRRLLEQLSELGKGRFYDVVDADTIPSILSRETVMMTRTYIEDTPFIPTVYQSAWNEVFAQGVPQMNAYIATSLKPTAQLVVESDKEDPILATGTAGLGKTLAFTSDSSGAWAGDWAASNFWPQFWQRNIAELLPSYQTAPYTITRNQDGSFTLIDPSNEAAFLEVTAVADNGEEQPLMTTLQAPNELRMTTDAQPGLLFFSVRSRDNELVRIGVTIPYSEEYKVAPTNEALLTQLATAGNGEVLADVTQAFREIDDVSAEETSLQLFFVIVATVLFFLDIALRRFGLPKRRLRKEQAEQQEASNIEVLVKQLKR</sequence>
<dbReference type="Gene3D" id="3.40.50.410">
    <property type="entry name" value="von Willebrand factor, type A domain"/>
    <property type="match status" value="1"/>
</dbReference>
<dbReference type="Proteomes" id="UP000093199">
    <property type="component" value="Unassembled WGS sequence"/>
</dbReference>
<accession>A0A1C0YK54</accession>
<feature type="transmembrane region" description="Helical" evidence="1">
    <location>
        <begin position="804"/>
        <end position="822"/>
    </location>
</feature>
<dbReference type="EMBL" id="MASJ01000003">
    <property type="protein sequence ID" value="OCS87521.1"/>
    <property type="molecule type" value="Genomic_DNA"/>
</dbReference>
<keyword evidence="1" id="KW-0472">Membrane</keyword>
<feature type="domain" description="VWFA" evidence="2">
    <location>
        <begin position="406"/>
        <end position="571"/>
    </location>
</feature>
<keyword evidence="1" id="KW-0812">Transmembrane</keyword>
<comment type="caution">
    <text evidence="3">The sequence shown here is derived from an EMBL/GenBank/DDBJ whole genome shotgun (WGS) entry which is preliminary data.</text>
</comment>
<dbReference type="SUPFAM" id="SSF52317">
    <property type="entry name" value="Class I glutamine amidotransferase-like"/>
    <property type="match status" value="1"/>
</dbReference>
<evidence type="ECO:0000313" key="3">
    <source>
        <dbReference type="EMBL" id="OCS87521.1"/>
    </source>
</evidence>
<evidence type="ECO:0000256" key="1">
    <source>
        <dbReference type="SAM" id="Phobius"/>
    </source>
</evidence>
<dbReference type="OrthoDB" id="9781333at2"/>
<dbReference type="AlphaFoldDB" id="A0A1C0YK54"/>
<dbReference type="Gene3D" id="3.40.50.880">
    <property type="match status" value="2"/>
</dbReference>
<name>A0A1C0YK54_9BACL</name>
<feature type="transmembrane region" description="Helical" evidence="1">
    <location>
        <begin position="6"/>
        <end position="26"/>
    </location>
</feature>
<dbReference type="RefSeq" id="WP_066543095.1">
    <property type="nucleotide sequence ID" value="NZ_MASJ01000003.1"/>
</dbReference>
<proteinExistence type="predicted"/>
<dbReference type="InterPro" id="IPR036465">
    <property type="entry name" value="vWFA_dom_sf"/>
</dbReference>
<organism evidence="3 4">
    <name type="scientific">Caryophanon tenue</name>
    <dbReference type="NCBI Taxonomy" id="33978"/>
    <lineage>
        <taxon>Bacteria</taxon>
        <taxon>Bacillati</taxon>
        <taxon>Bacillota</taxon>
        <taxon>Bacilli</taxon>
        <taxon>Bacillales</taxon>
        <taxon>Caryophanaceae</taxon>
        <taxon>Caryophanon</taxon>
    </lineage>
</organism>
<reference evidence="3 4" key="1">
    <citation type="submission" date="2016-07" db="EMBL/GenBank/DDBJ databases">
        <title>Caryophanon tenue genome sequencing.</title>
        <authorList>
            <person name="Verma A."/>
            <person name="Pal Y."/>
            <person name="Krishnamurthi S."/>
        </authorList>
    </citation>
    <scope>NUCLEOTIDE SEQUENCE [LARGE SCALE GENOMIC DNA]</scope>
    <source>
        <strain evidence="3 4">DSM 14152</strain>
    </source>
</reference>